<dbReference type="SUPFAM" id="SSF53335">
    <property type="entry name" value="S-adenosyl-L-methionine-dependent methyltransferases"/>
    <property type="match status" value="1"/>
</dbReference>
<comment type="catalytic activity">
    <reaction evidence="8">
        <text>arsenic triglutathione + 3 [thioredoxin]-dithiol + 3 S-adenosyl-L-methionine = trimethylarsine + 3 [thioredoxin]-disulfide + 3 glutathione + 3 S-adenosyl-L-homocysteine + 3 H(+)</text>
        <dbReference type="Rhea" id="RHEA:69432"/>
        <dbReference type="Rhea" id="RHEA-COMP:10698"/>
        <dbReference type="Rhea" id="RHEA-COMP:10700"/>
        <dbReference type="ChEBI" id="CHEBI:15378"/>
        <dbReference type="ChEBI" id="CHEBI:27130"/>
        <dbReference type="ChEBI" id="CHEBI:29950"/>
        <dbReference type="ChEBI" id="CHEBI:50058"/>
        <dbReference type="ChEBI" id="CHEBI:57856"/>
        <dbReference type="ChEBI" id="CHEBI:57925"/>
        <dbReference type="ChEBI" id="CHEBI:59789"/>
        <dbReference type="ChEBI" id="CHEBI:183640"/>
        <dbReference type="EC" id="2.1.1.137"/>
    </reaction>
</comment>
<evidence type="ECO:0000313" key="10">
    <source>
        <dbReference type="EMBL" id="NJC05398.1"/>
    </source>
</evidence>
<dbReference type="EMBL" id="JAATJC010000001">
    <property type="protein sequence ID" value="NJC05398.1"/>
    <property type="molecule type" value="Genomic_DNA"/>
</dbReference>
<evidence type="ECO:0000256" key="4">
    <source>
        <dbReference type="ARBA" id="ARBA00034521"/>
    </source>
</evidence>
<dbReference type="Pfam" id="PF13847">
    <property type="entry name" value="Methyltransf_31"/>
    <property type="match status" value="1"/>
</dbReference>
<sequence>MNLENSRNYYGQVLTGSADLRTDACCTTDAPPPAVRTALANVHEEVRARYYGCGLVVPDAIEGCAVLDLGSGSGQDAYLLSQMVGPRGCVTGVDATPEQLEVAERHQAWHADRFGFANTRFLHGDIERLDELDLAEASFDVIVSNCVINLVADKASVFRAAHRLLKPGGELYFSDVYADRRVAPALLADPVLHGECLAGALYWGDFDALAKAAGFADPRLVTDRPLGIGDRSVAEKVAGHRFFSATYRLFKLDGLEPQCEDYGQAVRYRGTIPGAERGFTLDKHHHIEAGRAFPVCGNSWKMLADTRFAPHFDFFGDFATHYGVFAGCGTSLPFDDEGVSGVAATSCC</sequence>
<dbReference type="CDD" id="cd02440">
    <property type="entry name" value="AdoMet_MTases"/>
    <property type="match status" value="1"/>
</dbReference>
<proteinExistence type="inferred from homology"/>
<evidence type="ECO:0000256" key="8">
    <source>
        <dbReference type="ARBA" id="ARBA00048428"/>
    </source>
</evidence>
<evidence type="ECO:0000256" key="3">
    <source>
        <dbReference type="ARBA" id="ARBA00034487"/>
    </source>
</evidence>
<protein>
    <recommendedName>
        <fullName evidence="5">Arsenite methyltransferase</fullName>
        <ecNumber evidence="4">2.1.1.137</ecNumber>
    </recommendedName>
</protein>
<dbReference type="Gene3D" id="3.40.5.100">
    <property type="match status" value="1"/>
</dbReference>
<dbReference type="AlphaFoldDB" id="A0A7X5Y566"/>
<dbReference type="InterPro" id="IPR029063">
    <property type="entry name" value="SAM-dependent_MTases_sf"/>
</dbReference>
<reference evidence="10 11" key="1">
    <citation type="submission" date="2020-03" db="EMBL/GenBank/DDBJ databases">
        <title>Genomic Encyclopedia of Type Strains, Phase IV (KMG-IV): sequencing the most valuable type-strain genomes for metagenomic binning, comparative biology and taxonomic classification.</title>
        <authorList>
            <person name="Goeker M."/>
        </authorList>
    </citation>
    <scope>NUCLEOTIDE SEQUENCE [LARGE SCALE GENOMIC DNA]</scope>
    <source>
        <strain evidence="10 11">DSM 16846</strain>
    </source>
</reference>
<evidence type="ECO:0000313" key="11">
    <source>
        <dbReference type="Proteomes" id="UP000558192"/>
    </source>
</evidence>
<comment type="similarity">
    <text evidence="3">Belongs to the methyltransferase superfamily. Arsenite methyltransferase family.</text>
</comment>
<gene>
    <name evidence="10" type="ORF">GGQ97_001191</name>
</gene>
<evidence type="ECO:0000259" key="9">
    <source>
        <dbReference type="Pfam" id="PF13847"/>
    </source>
</evidence>
<accession>A0A7X5Y566</accession>
<comment type="caution">
    <text evidence="10">The sequence shown here is derived from an EMBL/GenBank/DDBJ whole genome shotgun (WGS) entry which is preliminary data.</text>
</comment>
<evidence type="ECO:0000256" key="2">
    <source>
        <dbReference type="ARBA" id="ARBA00022691"/>
    </source>
</evidence>
<evidence type="ECO:0000256" key="6">
    <source>
        <dbReference type="ARBA" id="ARBA00047941"/>
    </source>
</evidence>
<feature type="domain" description="Methyltransferase" evidence="9">
    <location>
        <begin position="62"/>
        <end position="214"/>
    </location>
</feature>
<dbReference type="Proteomes" id="UP000558192">
    <property type="component" value="Unassembled WGS sequence"/>
</dbReference>
<dbReference type="InterPro" id="IPR025714">
    <property type="entry name" value="Methyltranfer_dom"/>
</dbReference>
<organism evidence="10 11">
    <name type="scientific">Sphingomonas kaistensis</name>
    <dbReference type="NCBI Taxonomy" id="298708"/>
    <lineage>
        <taxon>Bacteria</taxon>
        <taxon>Pseudomonadati</taxon>
        <taxon>Pseudomonadota</taxon>
        <taxon>Alphaproteobacteria</taxon>
        <taxon>Sphingomonadales</taxon>
        <taxon>Sphingomonadaceae</taxon>
        <taxon>Sphingomonas</taxon>
    </lineage>
</organism>
<dbReference type="InterPro" id="IPR026669">
    <property type="entry name" value="Arsenite_MeTrfase-like"/>
</dbReference>
<dbReference type="RefSeq" id="WP_168068100.1">
    <property type="nucleotide sequence ID" value="NZ_JAATJC010000001.1"/>
</dbReference>
<dbReference type="Gene3D" id="3.40.50.150">
    <property type="entry name" value="Vaccinia Virus protein VP39"/>
    <property type="match status" value="1"/>
</dbReference>
<keyword evidence="1 10" id="KW-0808">Transferase</keyword>
<name>A0A7X5Y566_9SPHN</name>
<dbReference type="PANTHER" id="PTHR43675:SF8">
    <property type="entry name" value="ARSENITE METHYLTRANSFERASE"/>
    <property type="match status" value="1"/>
</dbReference>
<comment type="catalytic activity">
    <reaction evidence="7">
        <text>arsenic triglutathione + 2 [thioredoxin]-dithiol + 2 S-adenosyl-L-methionine + H2O = dimethylarsinous acid + 2 [thioredoxin]-disulfide + 3 glutathione + 2 S-adenosyl-L-homocysteine + 2 H(+)</text>
        <dbReference type="Rhea" id="RHEA:69464"/>
        <dbReference type="Rhea" id="RHEA-COMP:10698"/>
        <dbReference type="Rhea" id="RHEA-COMP:10700"/>
        <dbReference type="ChEBI" id="CHEBI:15377"/>
        <dbReference type="ChEBI" id="CHEBI:15378"/>
        <dbReference type="ChEBI" id="CHEBI:23808"/>
        <dbReference type="ChEBI" id="CHEBI:29950"/>
        <dbReference type="ChEBI" id="CHEBI:50058"/>
        <dbReference type="ChEBI" id="CHEBI:57856"/>
        <dbReference type="ChEBI" id="CHEBI:57925"/>
        <dbReference type="ChEBI" id="CHEBI:59789"/>
        <dbReference type="ChEBI" id="CHEBI:183640"/>
        <dbReference type="EC" id="2.1.1.137"/>
    </reaction>
</comment>
<dbReference type="GO" id="GO:0030791">
    <property type="term" value="F:arsenite methyltransferase activity"/>
    <property type="evidence" value="ECO:0007669"/>
    <property type="project" value="UniProtKB-EC"/>
</dbReference>
<dbReference type="EC" id="2.1.1.137" evidence="4"/>
<comment type="catalytic activity">
    <reaction evidence="6">
        <text>arsenic triglutathione + [thioredoxin]-dithiol + S-adenosyl-L-methionine + 2 H2O = methylarsonous acid + [thioredoxin]-disulfide + 3 glutathione + S-adenosyl-L-homocysteine + H(+)</text>
        <dbReference type="Rhea" id="RHEA:69460"/>
        <dbReference type="Rhea" id="RHEA-COMP:10698"/>
        <dbReference type="Rhea" id="RHEA-COMP:10700"/>
        <dbReference type="ChEBI" id="CHEBI:15377"/>
        <dbReference type="ChEBI" id="CHEBI:15378"/>
        <dbReference type="ChEBI" id="CHEBI:17826"/>
        <dbReference type="ChEBI" id="CHEBI:29950"/>
        <dbReference type="ChEBI" id="CHEBI:50058"/>
        <dbReference type="ChEBI" id="CHEBI:57856"/>
        <dbReference type="ChEBI" id="CHEBI:57925"/>
        <dbReference type="ChEBI" id="CHEBI:59789"/>
        <dbReference type="ChEBI" id="CHEBI:183640"/>
        <dbReference type="EC" id="2.1.1.137"/>
    </reaction>
</comment>
<evidence type="ECO:0000256" key="1">
    <source>
        <dbReference type="ARBA" id="ARBA00022679"/>
    </source>
</evidence>
<evidence type="ECO:0000256" key="7">
    <source>
        <dbReference type="ARBA" id="ARBA00047943"/>
    </source>
</evidence>
<keyword evidence="10" id="KW-0489">Methyltransferase</keyword>
<keyword evidence="2" id="KW-0949">S-adenosyl-L-methionine</keyword>
<dbReference type="PANTHER" id="PTHR43675">
    <property type="entry name" value="ARSENITE METHYLTRANSFERASE"/>
    <property type="match status" value="1"/>
</dbReference>
<evidence type="ECO:0000256" key="5">
    <source>
        <dbReference type="ARBA" id="ARBA00034545"/>
    </source>
</evidence>
<dbReference type="GO" id="GO:0032259">
    <property type="term" value="P:methylation"/>
    <property type="evidence" value="ECO:0007669"/>
    <property type="project" value="UniProtKB-KW"/>
</dbReference>
<keyword evidence="11" id="KW-1185">Reference proteome</keyword>